<dbReference type="AlphaFoldDB" id="A0A2H9PD78"/>
<dbReference type="Pfam" id="PF13711">
    <property type="entry name" value="DUF4160"/>
    <property type="match status" value="1"/>
</dbReference>
<name>A0A2H9PD78_9BACT</name>
<sequence>MPTIFREYGFRFFFYSNEGFEPMHIHVSSQNCEAKFWMPDCELVWNYRFNAAQLRKIFEILQENKEMITEVWDEYFG</sequence>
<dbReference type="EMBL" id="PFMS01000009">
    <property type="protein sequence ID" value="PIZ17363.1"/>
    <property type="molecule type" value="Genomic_DNA"/>
</dbReference>
<comment type="caution">
    <text evidence="1">The sequence shown here is derived from an EMBL/GenBank/DDBJ whole genome shotgun (WGS) entry which is preliminary data.</text>
</comment>
<gene>
    <name evidence="1" type="ORF">COY51_00395</name>
</gene>
<evidence type="ECO:0000313" key="1">
    <source>
        <dbReference type="EMBL" id="PIZ17363.1"/>
    </source>
</evidence>
<reference evidence="2" key="1">
    <citation type="submission" date="2017-09" db="EMBL/GenBank/DDBJ databases">
        <title>Depth-based differentiation of microbial function through sediment-hosted aquifers and enrichment of novel symbionts in the deep terrestrial subsurface.</title>
        <authorList>
            <person name="Probst A.J."/>
            <person name="Ladd B."/>
            <person name="Jarett J.K."/>
            <person name="Geller-Mcgrath D.E."/>
            <person name="Sieber C.M.K."/>
            <person name="Emerson J.B."/>
            <person name="Anantharaman K."/>
            <person name="Thomas B.C."/>
            <person name="Malmstrom R."/>
            <person name="Stieglmeier M."/>
            <person name="Klingl A."/>
            <person name="Woyke T."/>
            <person name="Ryan C.M."/>
            <person name="Banfield J.F."/>
        </authorList>
    </citation>
    <scope>NUCLEOTIDE SEQUENCE [LARGE SCALE GENOMIC DNA]</scope>
</reference>
<dbReference type="Proteomes" id="UP000234145">
    <property type="component" value="Unassembled WGS sequence"/>
</dbReference>
<accession>A0A2H9PD78</accession>
<organism evidence="1 2">
    <name type="scientific">Candidatus Desantisbacteria bacterium CG_4_10_14_0_8_um_filter_39_17</name>
    <dbReference type="NCBI Taxonomy" id="1974542"/>
    <lineage>
        <taxon>Bacteria</taxon>
        <taxon>Candidatus Desantisiibacteriota</taxon>
    </lineage>
</organism>
<evidence type="ECO:0008006" key="3">
    <source>
        <dbReference type="Google" id="ProtNLM"/>
    </source>
</evidence>
<proteinExistence type="predicted"/>
<evidence type="ECO:0000313" key="2">
    <source>
        <dbReference type="Proteomes" id="UP000234145"/>
    </source>
</evidence>
<dbReference type="InterPro" id="IPR025427">
    <property type="entry name" value="DUF4160"/>
</dbReference>
<protein>
    <recommendedName>
        <fullName evidence="3">DUF4160 domain-containing protein</fullName>
    </recommendedName>
</protein>